<dbReference type="Proteomes" id="UP000287701">
    <property type="component" value="Chromosome"/>
</dbReference>
<organism evidence="1 2">
    <name type="scientific">Ornithobacterium rhinotracheale</name>
    <dbReference type="NCBI Taxonomy" id="28251"/>
    <lineage>
        <taxon>Bacteria</taxon>
        <taxon>Pseudomonadati</taxon>
        <taxon>Bacteroidota</taxon>
        <taxon>Flavobacteriia</taxon>
        <taxon>Flavobacteriales</taxon>
        <taxon>Weeksellaceae</taxon>
        <taxon>Ornithobacterium</taxon>
    </lineage>
</organism>
<dbReference type="OrthoDB" id="5442696at2"/>
<dbReference type="InterPro" id="IPR023614">
    <property type="entry name" value="Porin_dom_sf"/>
</dbReference>
<proteinExistence type="predicted"/>
<evidence type="ECO:0000313" key="1">
    <source>
        <dbReference type="EMBL" id="QAR30412.1"/>
    </source>
</evidence>
<accession>A0A3R5UV10</accession>
<dbReference type="AlphaFoldDB" id="A0A3R5UV10"/>
<dbReference type="Gene3D" id="2.40.160.10">
    <property type="entry name" value="Porin"/>
    <property type="match status" value="1"/>
</dbReference>
<name>A0A3R5UV10_ORNRH</name>
<gene>
    <name evidence="1" type="ORF">EQP59_03110</name>
</gene>
<dbReference type="EMBL" id="CP035107">
    <property type="protein sequence ID" value="QAR30412.1"/>
    <property type="molecule type" value="Genomic_DNA"/>
</dbReference>
<dbReference type="RefSeq" id="WP_128500903.1">
    <property type="nucleotide sequence ID" value="NZ_CP035107.1"/>
</dbReference>
<dbReference type="Pfam" id="PF07396">
    <property type="entry name" value="Porin_O_P"/>
    <property type="match status" value="1"/>
</dbReference>
<evidence type="ECO:0000313" key="2">
    <source>
        <dbReference type="Proteomes" id="UP000287701"/>
    </source>
</evidence>
<dbReference type="SUPFAM" id="SSF56935">
    <property type="entry name" value="Porins"/>
    <property type="match status" value="1"/>
</dbReference>
<protein>
    <submittedName>
        <fullName evidence="1">Porin</fullName>
    </submittedName>
</protein>
<dbReference type="InterPro" id="IPR010870">
    <property type="entry name" value="Porin_O/P"/>
</dbReference>
<reference evidence="1 2" key="1">
    <citation type="submission" date="2019-01" db="EMBL/GenBank/DDBJ databases">
        <title>Whole Genome of Ornithobacterium rhinotracheale FARPER-174b.</title>
        <authorList>
            <person name="Tataje-Lavanda L.A."/>
            <person name="Montalvan A."/>
            <person name="Montesinos R."/>
            <person name="Zimic M."/>
            <person name="Fernandez-Sanchez M."/>
            <person name="Fernandez-Diaz M."/>
        </authorList>
    </citation>
    <scope>NUCLEOTIDE SEQUENCE [LARGE SCALE GENOMIC DNA]</scope>
    <source>
        <strain evidence="1 2">FARPER-174b</strain>
    </source>
</reference>
<sequence>MKKVLSLLTLIACVWTNAQEKVLVVSDKDSTKIRAIAKQVHLDVLPYYNFGKGVGITSPDSLFQLNLRFRMQNRLEARFEDHEPTQFQGAIRRLRLRFDGYVGNPKFLYTIQLSFAPEDVGRAKDGQYVNIIRDAVVFYRATDHWTFGFGQTKLPGNRQRNNSSGALDLTDRSINNAMFNIDRDFGFQAIYSHLKENEFGYNLKGAISTGGGRNFNEPTDGLAYTGRVELYPLGKFKKKGEFFEGDLMRETSPKLYLGGTYHFNQNAIKAQGQRGKTLFEQRNLNALLLDAMLKYNGWSAMAAFMNRTTQDPITYNADRSKSQYVLAGYGYDGQLSYTFPSHWEIIGRYSHNQPNKGIQQWQPIHNQFSLGLTKYIWEHAFKVQFEVSKNNFEFLNGEKKDNWYTRFQVEIGI</sequence>